<feature type="region of interest" description="Disordered" evidence="1">
    <location>
        <begin position="218"/>
        <end position="354"/>
    </location>
</feature>
<dbReference type="EMBL" id="OB792685">
    <property type="protein sequence ID" value="CAD7423544.1"/>
    <property type="molecule type" value="Genomic_DNA"/>
</dbReference>
<name>A0A7R9DY22_9NEOP</name>
<proteinExistence type="predicted"/>
<sequence>MADDKEIRVPTSVLYSCKDLITGMCQQDPHQIPLRNTLWSRVMFYSRVAVDRVLRTTPRCQDFQGPHTPTKELSGITSSLFPRGDEGVLEKGGGEVAGNSSCSGTVYMKPHRIAYFRWNAIHVFKCKWLHGPHRTATHRNSADEPSREHCSVRTGNKCSGAFKRHFFHSRVTPQAGDSNGCQYTVLLRVLTPPKCMHLKRPHDVKPPLKPRVSEMGRQDITSPANSDYHPGALQPRKGRRRAKGDKERLNTKGRFEETTSSPSHDTGIGKEEVNPHLRGGRVENHLGKTTPSSPDRDSNLHLPVLSSRAQHDKRVTQLRHRGGGPRVSTSLGPGGRDPIEGGKRGRGPRGPTTN</sequence>
<feature type="compositionally biased region" description="Basic and acidic residues" evidence="1">
    <location>
        <begin position="267"/>
        <end position="286"/>
    </location>
</feature>
<organism evidence="2">
    <name type="scientific">Timema monikensis</name>
    <dbReference type="NCBI Taxonomy" id="170555"/>
    <lineage>
        <taxon>Eukaryota</taxon>
        <taxon>Metazoa</taxon>
        <taxon>Ecdysozoa</taxon>
        <taxon>Arthropoda</taxon>
        <taxon>Hexapoda</taxon>
        <taxon>Insecta</taxon>
        <taxon>Pterygota</taxon>
        <taxon>Neoptera</taxon>
        <taxon>Polyneoptera</taxon>
        <taxon>Phasmatodea</taxon>
        <taxon>Timematodea</taxon>
        <taxon>Timematoidea</taxon>
        <taxon>Timematidae</taxon>
        <taxon>Timema</taxon>
    </lineage>
</organism>
<gene>
    <name evidence="2" type="ORF">TMSB3V08_LOCUS531</name>
</gene>
<evidence type="ECO:0000313" key="2">
    <source>
        <dbReference type="EMBL" id="CAD7423544.1"/>
    </source>
</evidence>
<accession>A0A7R9DY22</accession>
<dbReference type="AlphaFoldDB" id="A0A7R9DY22"/>
<protein>
    <submittedName>
        <fullName evidence="2">Uncharacterized protein</fullName>
    </submittedName>
</protein>
<evidence type="ECO:0000256" key="1">
    <source>
        <dbReference type="SAM" id="MobiDB-lite"/>
    </source>
</evidence>
<reference evidence="2" key="1">
    <citation type="submission" date="2020-11" db="EMBL/GenBank/DDBJ databases">
        <authorList>
            <person name="Tran Van P."/>
        </authorList>
    </citation>
    <scope>NUCLEOTIDE SEQUENCE</scope>
</reference>
<feature type="compositionally biased region" description="Basic and acidic residues" evidence="1">
    <location>
        <begin position="244"/>
        <end position="257"/>
    </location>
</feature>